<name>A0A9D4DJ32_DREPO</name>
<feature type="transmembrane region" description="Helical" evidence="1">
    <location>
        <begin position="12"/>
        <end position="29"/>
    </location>
</feature>
<dbReference type="EMBL" id="JAIWYP010000010">
    <property type="protein sequence ID" value="KAH3750587.1"/>
    <property type="molecule type" value="Genomic_DNA"/>
</dbReference>
<dbReference type="Proteomes" id="UP000828390">
    <property type="component" value="Unassembled WGS sequence"/>
</dbReference>
<organism evidence="2 3">
    <name type="scientific">Dreissena polymorpha</name>
    <name type="common">Zebra mussel</name>
    <name type="synonym">Mytilus polymorpha</name>
    <dbReference type="NCBI Taxonomy" id="45954"/>
    <lineage>
        <taxon>Eukaryota</taxon>
        <taxon>Metazoa</taxon>
        <taxon>Spiralia</taxon>
        <taxon>Lophotrochozoa</taxon>
        <taxon>Mollusca</taxon>
        <taxon>Bivalvia</taxon>
        <taxon>Autobranchia</taxon>
        <taxon>Heteroconchia</taxon>
        <taxon>Euheterodonta</taxon>
        <taxon>Imparidentia</taxon>
        <taxon>Neoheterodontei</taxon>
        <taxon>Myida</taxon>
        <taxon>Dreissenoidea</taxon>
        <taxon>Dreissenidae</taxon>
        <taxon>Dreissena</taxon>
    </lineage>
</organism>
<dbReference type="PANTHER" id="PTHR46104:SF1">
    <property type="entry name" value="GENE 9195-RELATED"/>
    <property type="match status" value="1"/>
</dbReference>
<dbReference type="PANTHER" id="PTHR46104">
    <property type="entry name" value="GENE 9195-RELATED-RELATED"/>
    <property type="match status" value="1"/>
</dbReference>
<keyword evidence="1" id="KW-1133">Transmembrane helix</keyword>
<sequence length="84" mass="9077">MNKKINLFDCNLVYLNCVLFVCTTLSGTLPPQPCAQGHYCPEMTTAPDQYPCPAGTFTTSSSLSDASQCTNCTAGYYCTGMNQE</sequence>
<reference evidence="2" key="2">
    <citation type="submission" date="2020-11" db="EMBL/GenBank/DDBJ databases">
        <authorList>
            <person name="McCartney M.A."/>
            <person name="Auch B."/>
            <person name="Kono T."/>
            <person name="Mallez S."/>
            <person name="Becker A."/>
            <person name="Gohl D.M."/>
            <person name="Silverstein K.A.T."/>
            <person name="Koren S."/>
            <person name="Bechman K.B."/>
            <person name="Herman A."/>
            <person name="Abrahante J.E."/>
            <person name="Garbe J."/>
        </authorList>
    </citation>
    <scope>NUCLEOTIDE SEQUENCE</scope>
    <source>
        <strain evidence="2">Duluth1</strain>
        <tissue evidence="2">Whole animal</tissue>
    </source>
</reference>
<evidence type="ECO:0000256" key="1">
    <source>
        <dbReference type="SAM" id="Phobius"/>
    </source>
</evidence>
<accession>A0A9D4DJ32</accession>
<keyword evidence="1" id="KW-0472">Membrane</keyword>
<gene>
    <name evidence="2" type="ORF">DPMN_185114</name>
</gene>
<protein>
    <submittedName>
        <fullName evidence="2">Uncharacterized protein</fullName>
    </submittedName>
</protein>
<keyword evidence="1" id="KW-0812">Transmembrane</keyword>
<reference evidence="2" key="1">
    <citation type="journal article" date="2019" name="bioRxiv">
        <title>The Genome of the Zebra Mussel, Dreissena polymorpha: A Resource for Invasive Species Research.</title>
        <authorList>
            <person name="McCartney M.A."/>
            <person name="Auch B."/>
            <person name="Kono T."/>
            <person name="Mallez S."/>
            <person name="Zhang Y."/>
            <person name="Obille A."/>
            <person name="Becker A."/>
            <person name="Abrahante J.E."/>
            <person name="Garbe J."/>
            <person name="Badalamenti J.P."/>
            <person name="Herman A."/>
            <person name="Mangelson H."/>
            <person name="Liachko I."/>
            <person name="Sullivan S."/>
            <person name="Sone E.D."/>
            <person name="Koren S."/>
            <person name="Silverstein K.A.T."/>
            <person name="Beckman K.B."/>
            <person name="Gohl D.M."/>
        </authorList>
    </citation>
    <scope>NUCLEOTIDE SEQUENCE</scope>
    <source>
        <strain evidence="2">Duluth1</strain>
        <tissue evidence="2">Whole animal</tissue>
    </source>
</reference>
<dbReference type="AlphaFoldDB" id="A0A9D4DJ32"/>
<dbReference type="Gene3D" id="2.10.50.10">
    <property type="entry name" value="Tumor Necrosis Factor Receptor, subunit A, domain 2"/>
    <property type="match status" value="1"/>
</dbReference>
<proteinExistence type="predicted"/>
<evidence type="ECO:0000313" key="3">
    <source>
        <dbReference type="Proteomes" id="UP000828390"/>
    </source>
</evidence>
<evidence type="ECO:0000313" key="2">
    <source>
        <dbReference type="EMBL" id="KAH3750587.1"/>
    </source>
</evidence>
<comment type="caution">
    <text evidence="2">The sequence shown here is derived from an EMBL/GenBank/DDBJ whole genome shotgun (WGS) entry which is preliminary data.</text>
</comment>
<keyword evidence="3" id="KW-1185">Reference proteome</keyword>